<feature type="region of interest" description="Disordered" evidence="4">
    <location>
        <begin position="184"/>
        <end position="477"/>
    </location>
</feature>
<feature type="compositionally biased region" description="Acidic residues" evidence="4">
    <location>
        <begin position="77"/>
        <end position="88"/>
    </location>
</feature>
<dbReference type="GO" id="GO:0061188">
    <property type="term" value="P:negative regulation of rDNA heterochromatin formation"/>
    <property type="evidence" value="ECO:0007669"/>
    <property type="project" value="TreeGrafter"/>
</dbReference>
<feature type="compositionally biased region" description="Basic and acidic residues" evidence="4">
    <location>
        <begin position="188"/>
        <end position="200"/>
    </location>
</feature>
<keyword evidence="7" id="KW-1185">Reference proteome</keyword>
<dbReference type="InterPro" id="IPR001965">
    <property type="entry name" value="Znf_PHD"/>
</dbReference>
<dbReference type="Gene3D" id="3.30.40.10">
    <property type="entry name" value="Zinc/RING finger domain, C3HC4 (zinc finger)"/>
    <property type="match status" value="1"/>
</dbReference>
<feature type="compositionally biased region" description="Low complexity" evidence="4">
    <location>
        <begin position="1"/>
        <end position="26"/>
    </location>
</feature>
<dbReference type="InterPro" id="IPR013083">
    <property type="entry name" value="Znf_RING/FYVE/PHD"/>
</dbReference>
<dbReference type="AlphaFoldDB" id="A0AB34KC70"/>
<dbReference type="SMART" id="SM00249">
    <property type="entry name" value="PHD"/>
    <property type="match status" value="1"/>
</dbReference>
<feature type="compositionally biased region" description="Pro residues" evidence="4">
    <location>
        <begin position="355"/>
        <end position="368"/>
    </location>
</feature>
<feature type="compositionally biased region" description="Acidic residues" evidence="4">
    <location>
        <begin position="278"/>
        <end position="287"/>
    </location>
</feature>
<dbReference type="PROSITE" id="PS50330">
    <property type="entry name" value="UIM"/>
    <property type="match status" value="1"/>
</dbReference>
<evidence type="ECO:0000313" key="7">
    <source>
        <dbReference type="Proteomes" id="UP000803884"/>
    </source>
</evidence>
<accession>A0AB34KC70</accession>
<evidence type="ECO:0000259" key="5">
    <source>
        <dbReference type="SMART" id="SM00249"/>
    </source>
</evidence>
<keyword evidence="1" id="KW-0479">Metal-binding</keyword>
<feature type="compositionally biased region" description="Basic and acidic residues" evidence="4">
    <location>
        <begin position="231"/>
        <end position="267"/>
    </location>
</feature>
<dbReference type="PROSITE" id="PS01359">
    <property type="entry name" value="ZF_PHD_1"/>
    <property type="match status" value="1"/>
</dbReference>
<evidence type="ECO:0000256" key="4">
    <source>
        <dbReference type="SAM" id="MobiDB-lite"/>
    </source>
</evidence>
<evidence type="ECO:0000256" key="2">
    <source>
        <dbReference type="ARBA" id="ARBA00022771"/>
    </source>
</evidence>
<dbReference type="InterPro" id="IPR053051">
    <property type="entry name" value="HDAC_complex_subunit"/>
</dbReference>
<protein>
    <recommendedName>
        <fullName evidence="5">Zinc finger PHD-type domain-containing protein</fullName>
    </recommendedName>
</protein>
<dbReference type="InterPro" id="IPR003903">
    <property type="entry name" value="UIM_dom"/>
</dbReference>
<keyword evidence="3" id="KW-0862">Zinc</keyword>
<feature type="compositionally biased region" description="Basic residues" evidence="4">
    <location>
        <begin position="374"/>
        <end position="385"/>
    </location>
</feature>
<feature type="compositionally biased region" description="Low complexity" evidence="4">
    <location>
        <begin position="398"/>
        <end position="407"/>
    </location>
</feature>
<dbReference type="InterPro" id="IPR019786">
    <property type="entry name" value="Zinc_finger_PHD-type_CS"/>
</dbReference>
<dbReference type="InterPro" id="IPR011011">
    <property type="entry name" value="Znf_FYVE_PHD"/>
</dbReference>
<feature type="compositionally biased region" description="Basic and acidic residues" evidence="4">
    <location>
        <begin position="309"/>
        <end position="327"/>
    </location>
</feature>
<name>A0AB34KC70_9PEZI</name>
<dbReference type="PANTHER" id="PTHR47793:SF1">
    <property type="entry name" value="HISTONE DEACETYLASE COMPLEX SUBUNIT CTI6"/>
    <property type="match status" value="1"/>
</dbReference>
<reference evidence="6 7" key="1">
    <citation type="journal article" date="2020" name="Microbiol. Resour. Announc.">
        <title>Draft Genome Sequence of a Cladosporium Species Isolated from the Mesophotic Ascidian Didemnum maculosum.</title>
        <authorList>
            <person name="Gioti A."/>
            <person name="Siaperas R."/>
            <person name="Nikolaivits E."/>
            <person name="Le Goff G."/>
            <person name="Ouazzani J."/>
            <person name="Kotoulas G."/>
            <person name="Topakas E."/>
        </authorList>
    </citation>
    <scope>NUCLEOTIDE SEQUENCE [LARGE SCALE GENOMIC DNA]</scope>
    <source>
        <strain evidence="6 7">TM138-S3</strain>
    </source>
</reference>
<feature type="compositionally biased region" description="Polar residues" evidence="4">
    <location>
        <begin position="34"/>
        <end position="44"/>
    </location>
</feature>
<dbReference type="SUPFAM" id="SSF57903">
    <property type="entry name" value="FYVE/PHD zinc finger"/>
    <property type="match status" value="1"/>
</dbReference>
<sequence length="553" mass="59939">MPSPARRSARAAQPPVSTTSSSSVPSARRDRSTRGSISHPKSATPQSRSSEEMSEPPRRSKRAHPAAEPEVLSAAQEADEEAAEDEEEVTRCLCGQQEYPGPPLSEAYGASEAQNDDAGGLFIQCDGCSVWQHGGCVGIFDEAQSPDKYYCEECRPKQHEVHIDSRGQRYSLYLPVTSKLRRASFGSKSDEKAKKERMEIPRTSIDPVSGKRRGTMRSREHDEENEQIQRAIEESAREAGRRGGKRSRDDSSEDTKQDTKRPRRVSESRPSVSRNATNEDESDEEVDGSTSNGRSKKAKAEAAMTARQSEQRERETERERARAEAAGRRQARAGRRRQDDEPEETPKPNPTSQTSPPPSSQPESPPPATQEKVSHKKGAGRKVKRLGNNQYTKHRGEAPTSAAASSPHSKKRANNSHTSSGDEHAASAAAANGDSTSTPDAAPAPNGNSKGPGRWGKGKKNAPNGAKAAPLEPAERTIPNMARNLDVMMAFIQRAQLDVATDRARLGSERTPPEDGDAMELAEELTRGIRVWQGRWSAVAATAAGGEGGSVST</sequence>
<dbReference type="GO" id="GO:0061186">
    <property type="term" value="P:negative regulation of silent mating-type cassette heterochromatin formation"/>
    <property type="evidence" value="ECO:0007669"/>
    <property type="project" value="TreeGrafter"/>
</dbReference>
<evidence type="ECO:0000256" key="1">
    <source>
        <dbReference type="ARBA" id="ARBA00022723"/>
    </source>
</evidence>
<organism evidence="6 7">
    <name type="scientific">Cladosporium halotolerans</name>
    <dbReference type="NCBI Taxonomy" id="1052096"/>
    <lineage>
        <taxon>Eukaryota</taxon>
        <taxon>Fungi</taxon>
        <taxon>Dikarya</taxon>
        <taxon>Ascomycota</taxon>
        <taxon>Pezizomycotina</taxon>
        <taxon>Dothideomycetes</taxon>
        <taxon>Dothideomycetidae</taxon>
        <taxon>Cladosporiales</taxon>
        <taxon>Cladosporiaceae</taxon>
        <taxon>Cladosporium</taxon>
    </lineage>
</organism>
<proteinExistence type="predicted"/>
<dbReference type="InterPro" id="IPR019787">
    <property type="entry name" value="Znf_PHD-finger"/>
</dbReference>
<keyword evidence="2" id="KW-0863">Zinc-finger</keyword>
<evidence type="ECO:0000313" key="6">
    <source>
        <dbReference type="EMBL" id="KAL1582464.1"/>
    </source>
</evidence>
<dbReference type="RefSeq" id="XP_069225571.1">
    <property type="nucleotide sequence ID" value="XM_069377474.1"/>
</dbReference>
<dbReference type="GO" id="GO:0008270">
    <property type="term" value="F:zinc ion binding"/>
    <property type="evidence" value="ECO:0007669"/>
    <property type="project" value="UniProtKB-KW"/>
</dbReference>
<dbReference type="EMBL" id="JAAQHG020000050">
    <property type="protein sequence ID" value="KAL1582464.1"/>
    <property type="molecule type" value="Genomic_DNA"/>
</dbReference>
<dbReference type="Proteomes" id="UP000803884">
    <property type="component" value="Unassembled WGS sequence"/>
</dbReference>
<evidence type="ECO:0000256" key="3">
    <source>
        <dbReference type="ARBA" id="ARBA00022833"/>
    </source>
</evidence>
<feature type="domain" description="Zinc finger PHD-type" evidence="5">
    <location>
        <begin position="91"/>
        <end position="155"/>
    </location>
</feature>
<feature type="compositionally biased region" description="Low complexity" evidence="4">
    <location>
        <begin position="461"/>
        <end position="470"/>
    </location>
</feature>
<dbReference type="Pfam" id="PF00628">
    <property type="entry name" value="PHD"/>
    <property type="match status" value="1"/>
</dbReference>
<feature type="region of interest" description="Disordered" evidence="4">
    <location>
        <begin position="1"/>
        <end position="98"/>
    </location>
</feature>
<feature type="compositionally biased region" description="Basic and acidic residues" evidence="4">
    <location>
        <begin position="49"/>
        <end position="58"/>
    </location>
</feature>
<dbReference type="GeneID" id="96010312"/>
<dbReference type="GO" id="GO:0070210">
    <property type="term" value="C:Rpd3L-Expanded complex"/>
    <property type="evidence" value="ECO:0007669"/>
    <property type="project" value="TreeGrafter"/>
</dbReference>
<comment type="caution">
    <text evidence="6">The sequence shown here is derived from an EMBL/GenBank/DDBJ whole genome shotgun (WGS) entry which is preliminary data.</text>
</comment>
<dbReference type="GO" id="GO:0033698">
    <property type="term" value="C:Rpd3L complex"/>
    <property type="evidence" value="ECO:0007669"/>
    <property type="project" value="TreeGrafter"/>
</dbReference>
<gene>
    <name evidence="6" type="ORF">WHR41_08870</name>
</gene>
<dbReference type="PANTHER" id="PTHR47793">
    <property type="entry name" value="HISTONE DEACETYLASE COMPLEX SUBUNIT CTI6"/>
    <property type="match status" value="1"/>
</dbReference>